<feature type="transmembrane region" description="Helical" evidence="9">
    <location>
        <begin position="100"/>
        <end position="122"/>
    </location>
</feature>
<keyword evidence="3" id="KW-0597">Phosphoprotein</keyword>
<sequence length="392" mass="40397">MTTTVTGPGPRWLGDVGQLALAGLLALVVLPVGWTSVVEGEVARPWQVALLAALLALHAAVATARRWPLPSYAVGAVAELVLVAGPDLGGPTATAAGSDYGPVLLPSSMCFFVLLYAVSAWAPRPWPTAALAGGLVGCLLTVVRLWGFAGAALEGWTWWLMLGTATVGGTVAAWAPGQFRATRAAWVAQLAERGAADERRRIAREMHDVVAHSLAVVVSHAEAGRMVVAQSPDRAPEILETIAGTGREALTEMRGLLGVLRDDEVGTDPQPGLADIPALVGRMRAAGLAVEYDDAPLPPVPPGVGLTAYRVVQEALTNVARHARPGAVATVRVERAADGLRVSVADDGGASPVPTAPGRGLTGMRERVEAVGGTLEAGPAATGWQVSARMPV</sequence>
<dbReference type="Gene3D" id="3.30.565.10">
    <property type="entry name" value="Histidine kinase-like ATPase, C-terminal domain"/>
    <property type="match status" value="1"/>
</dbReference>
<name>A0A5B1M7I1_9ACTN</name>
<dbReference type="Pfam" id="PF07730">
    <property type="entry name" value="HisKA_3"/>
    <property type="match status" value="1"/>
</dbReference>
<dbReference type="CDD" id="cd16917">
    <property type="entry name" value="HATPase_UhpB-NarQ-NarX-like"/>
    <property type="match status" value="1"/>
</dbReference>
<keyword evidence="9" id="KW-0472">Membrane</keyword>
<dbReference type="SUPFAM" id="SSF55874">
    <property type="entry name" value="ATPase domain of HSP90 chaperone/DNA topoisomerase II/histidine kinase"/>
    <property type="match status" value="1"/>
</dbReference>
<feature type="domain" description="Signal transduction histidine kinase subgroup 3 dimerisation and phosphoacceptor" evidence="11">
    <location>
        <begin position="198"/>
        <end position="263"/>
    </location>
</feature>
<dbReference type="Gene3D" id="1.20.5.1930">
    <property type="match status" value="1"/>
</dbReference>
<dbReference type="GO" id="GO:0005524">
    <property type="term" value="F:ATP binding"/>
    <property type="evidence" value="ECO:0007669"/>
    <property type="project" value="UniProtKB-KW"/>
</dbReference>
<feature type="transmembrane region" description="Helical" evidence="9">
    <location>
        <begin position="12"/>
        <end position="34"/>
    </location>
</feature>
<dbReference type="InterPro" id="IPR036890">
    <property type="entry name" value="HATPase_C_sf"/>
</dbReference>
<keyword evidence="9" id="KW-0812">Transmembrane</keyword>
<dbReference type="PANTHER" id="PTHR24421:SF10">
    <property type="entry name" value="NITRATE_NITRITE SENSOR PROTEIN NARQ"/>
    <property type="match status" value="1"/>
</dbReference>
<feature type="domain" description="Histidine kinase/HSP90-like ATPase" evidence="10">
    <location>
        <begin position="307"/>
        <end position="387"/>
    </location>
</feature>
<keyword evidence="6 12" id="KW-0418">Kinase</keyword>
<keyword evidence="7" id="KW-0067">ATP-binding</keyword>
<feature type="transmembrane region" description="Helical" evidence="9">
    <location>
        <begin position="129"/>
        <end position="149"/>
    </location>
</feature>
<reference evidence="12 13" key="1">
    <citation type="submission" date="2019-09" db="EMBL/GenBank/DDBJ databases">
        <title>Nocardioides panacisoli sp. nov., isolated from the soil of a ginseng field.</title>
        <authorList>
            <person name="Cho C."/>
        </authorList>
    </citation>
    <scope>NUCLEOTIDE SEQUENCE [LARGE SCALE GENOMIC DNA]</scope>
    <source>
        <strain evidence="12 13">BN140041</strain>
    </source>
</reference>
<gene>
    <name evidence="12" type="ORF">F0U47_03215</name>
</gene>
<proteinExistence type="predicted"/>
<organism evidence="12 13">
    <name type="scientific">Nocardioides antri</name>
    <dbReference type="NCBI Taxonomy" id="2607659"/>
    <lineage>
        <taxon>Bacteria</taxon>
        <taxon>Bacillati</taxon>
        <taxon>Actinomycetota</taxon>
        <taxon>Actinomycetes</taxon>
        <taxon>Propionibacteriales</taxon>
        <taxon>Nocardioidaceae</taxon>
        <taxon>Nocardioides</taxon>
    </lineage>
</organism>
<keyword evidence="8" id="KW-0902">Two-component regulatory system</keyword>
<evidence type="ECO:0000313" key="12">
    <source>
        <dbReference type="EMBL" id="KAA1429215.1"/>
    </source>
</evidence>
<keyword evidence="5" id="KW-0547">Nucleotide-binding</keyword>
<evidence type="ECO:0000256" key="5">
    <source>
        <dbReference type="ARBA" id="ARBA00022741"/>
    </source>
</evidence>
<dbReference type="GO" id="GO:0016020">
    <property type="term" value="C:membrane"/>
    <property type="evidence" value="ECO:0007669"/>
    <property type="project" value="InterPro"/>
</dbReference>
<keyword evidence="4" id="KW-0808">Transferase</keyword>
<keyword evidence="9" id="KW-1133">Transmembrane helix</keyword>
<reference evidence="12 13" key="2">
    <citation type="submission" date="2019-09" db="EMBL/GenBank/DDBJ databases">
        <authorList>
            <person name="Jin C."/>
        </authorList>
    </citation>
    <scope>NUCLEOTIDE SEQUENCE [LARGE SCALE GENOMIC DNA]</scope>
    <source>
        <strain evidence="12 13">BN140041</strain>
    </source>
</reference>
<dbReference type="GO" id="GO:0046983">
    <property type="term" value="F:protein dimerization activity"/>
    <property type="evidence" value="ECO:0007669"/>
    <property type="project" value="InterPro"/>
</dbReference>
<dbReference type="EMBL" id="VUJW01000001">
    <property type="protein sequence ID" value="KAA1429215.1"/>
    <property type="molecule type" value="Genomic_DNA"/>
</dbReference>
<dbReference type="InterPro" id="IPR011712">
    <property type="entry name" value="Sig_transdc_His_kin_sub3_dim/P"/>
</dbReference>
<dbReference type="Proteomes" id="UP000324351">
    <property type="component" value="Unassembled WGS sequence"/>
</dbReference>
<evidence type="ECO:0000256" key="9">
    <source>
        <dbReference type="SAM" id="Phobius"/>
    </source>
</evidence>
<dbReference type="EC" id="2.7.13.3" evidence="2"/>
<evidence type="ECO:0000256" key="8">
    <source>
        <dbReference type="ARBA" id="ARBA00023012"/>
    </source>
</evidence>
<accession>A0A5B1M7I1</accession>
<comment type="caution">
    <text evidence="12">The sequence shown here is derived from an EMBL/GenBank/DDBJ whole genome shotgun (WGS) entry which is preliminary data.</text>
</comment>
<dbReference type="PANTHER" id="PTHR24421">
    <property type="entry name" value="NITRATE/NITRITE SENSOR PROTEIN NARX-RELATED"/>
    <property type="match status" value="1"/>
</dbReference>
<evidence type="ECO:0000256" key="4">
    <source>
        <dbReference type="ARBA" id="ARBA00022679"/>
    </source>
</evidence>
<dbReference type="AlphaFoldDB" id="A0A5B1M7I1"/>
<evidence type="ECO:0000259" key="11">
    <source>
        <dbReference type="Pfam" id="PF07730"/>
    </source>
</evidence>
<evidence type="ECO:0000256" key="1">
    <source>
        <dbReference type="ARBA" id="ARBA00000085"/>
    </source>
</evidence>
<dbReference type="RefSeq" id="WP_149748837.1">
    <property type="nucleotide sequence ID" value="NZ_VUJW01000001.1"/>
</dbReference>
<dbReference type="GO" id="GO:0000155">
    <property type="term" value="F:phosphorelay sensor kinase activity"/>
    <property type="evidence" value="ECO:0007669"/>
    <property type="project" value="InterPro"/>
</dbReference>
<evidence type="ECO:0000313" key="13">
    <source>
        <dbReference type="Proteomes" id="UP000324351"/>
    </source>
</evidence>
<evidence type="ECO:0000256" key="6">
    <source>
        <dbReference type="ARBA" id="ARBA00022777"/>
    </source>
</evidence>
<keyword evidence="13" id="KW-1185">Reference proteome</keyword>
<comment type="catalytic activity">
    <reaction evidence="1">
        <text>ATP + protein L-histidine = ADP + protein N-phospho-L-histidine.</text>
        <dbReference type="EC" id="2.7.13.3"/>
    </reaction>
</comment>
<evidence type="ECO:0000259" key="10">
    <source>
        <dbReference type="Pfam" id="PF02518"/>
    </source>
</evidence>
<dbReference type="InterPro" id="IPR050482">
    <property type="entry name" value="Sensor_HK_TwoCompSys"/>
</dbReference>
<evidence type="ECO:0000256" key="7">
    <source>
        <dbReference type="ARBA" id="ARBA00022840"/>
    </source>
</evidence>
<dbReference type="Pfam" id="PF02518">
    <property type="entry name" value="HATPase_c"/>
    <property type="match status" value="1"/>
</dbReference>
<dbReference type="InterPro" id="IPR003594">
    <property type="entry name" value="HATPase_dom"/>
</dbReference>
<evidence type="ECO:0000256" key="2">
    <source>
        <dbReference type="ARBA" id="ARBA00012438"/>
    </source>
</evidence>
<feature type="transmembrane region" description="Helical" evidence="9">
    <location>
        <begin position="46"/>
        <end position="64"/>
    </location>
</feature>
<feature type="transmembrane region" description="Helical" evidence="9">
    <location>
        <begin position="155"/>
        <end position="175"/>
    </location>
</feature>
<protein>
    <recommendedName>
        <fullName evidence="2">histidine kinase</fullName>
        <ecNumber evidence="2">2.7.13.3</ecNumber>
    </recommendedName>
</protein>
<evidence type="ECO:0000256" key="3">
    <source>
        <dbReference type="ARBA" id="ARBA00022553"/>
    </source>
</evidence>